<dbReference type="InterPro" id="IPR016032">
    <property type="entry name" value="Sig_transdc_resp-reg_C-effctor"/>
</dbReference>
<reference evidence="7" key="1">
    <citation type="submission" date="2016-09" db="EMBL/GenBank/DDBJ databases">
        <authorList>
            <person name="Gulvik C.A."/>
        </authorList>
    </citation>
    <scope>NUCLEOTIDE SEQUENCE [LARGE SCALE GENOMIC DNA]</scope>
    <source>
        <strain evidence="7">DSM 23328</strain>
    </source>
</reference>
<dbReference type="OrthoDB" id="9787103at2"/>
<organism evidence="6 7">
    <name type="scientific">Enterococcus ureasiticus</name>
    <dbReference type="NCBI Taxonomy" id="903984"/>
    <lineage>
        <taxon>Bacteria</taxon>
        <taxon>Bacillati</taxon>
        <taxon>Bacillota</taxon>
        <taxon>Bacilli</taxon>
        <taxon>Lactobacillales</taxon>
        <taxon>Enterococcaceae</taxon>
        <taxon>Enterococcus</taxon>
    </lineage>
</organism>
<dbReference type="GO" id="GO:0006355">
    <property type="term" value="P:regulation of DNA-templated transcription"/>
    <property type="evidence" value="ECO:0007669"/>
    <property type="project" value="InterPro"/>
</dbReference>
<dbReference type="SMART" id="SM00862">
    <property type="entry name" value="Trans_reg_C"/>
    <property type="match status" value="1"/>
</dbReference>
<dbReference type="RefSeq" id="WP_069645948.1">
    <property type="nucleotide sequence ID" value="NZ_MIJZ01000012.1"/>
</dbReference>
<comment type="caution">
    <text evidence="6">The sequence shown here is derived from an EMBL/GenBank/DDBJ whole genome shotgun (WGS) entry which is preliminary data.</text>
</comment>
<keyword evidence="3" id="KW-0804">Transcription</keyword>
<dbReference type="InterPro" id="IPR001867">
    <property type="entry name" value="OmpR/PhoB-type_DNA-bd"/>
</dbReference>
<feature type="DNA-binding region" description="OmpR/PhoB-type" evidence="4">
    <location>
        <begin position="124"/>
        <end position="220"/>
    </location>
</feature>
<dbReference type="InterPro" id="IPR036388">
    <property type="entry name" value="WH-like_DNA-bd_sf"/>
</dbReference>
<feature type="domain" description="OmpR/PhoB-type" evidence="5">
    <location>
        <begin position="124"/>
        <end position="220"/>
    </location>
</feature>
<dbReference type="SUPFAM" id="SSF46894">
    <property type="entry name" value="C-terminal effector domain of the bipartite response regulators"/>
    <property type="match status" value="1"/>
</dbReference>
<evidence type="ECO:0000259" key="5">
    <source>
        <dbReference type="PROSITE" id="PS51755"/>
    </source>
</evidence>
<evidence type="ECO:0000313" key="7">
    <source>
        <dbReference type="Proteomes" id="UP000094068"/>
    </source>
</evidence>
<gene>
    <name evidence="6" type="ORF">BCR21_07725</name>
</gene>
<dbReference type="Pfam" id="PF00486">
    <property type="entry name" value="Trans_reg_C"/>
    <property type="match status" value="1"/>
</dbReference>
<keyword evidence="2 4" id="KW-0238">DNA-binding</keyword>
<dbReference type="Proteomes" id="UP000094068">
    <property type="component" value="Unassembled WGS sequence"/>
</dbReference>
<evidence type="ECO:0000256" key="1">
    <source>
        <dbReference type="ARBA" id="ARBA00023015"/>
    </source>
</evidence>
<dbReference type="CDD" id="cd00383">
    <property type="entry name" value="trans_reg_C"/>
    <property type="match status" value="1"/>
</dbReference>
<evidence type="ECO:0000313" key="6">
    <source>
        <dbReference type="EMBL" id="OEG12117.1"/>
    </source>
</evidence>
<keyword evidence="1" id="KW-0805">Transcription regulation</keyword>
<dbReference type="AlphaFoldDB" id="A0A1E5GHH9"/>
<evidence type="ECO:0000256" key="2">
    <source>
        <dbReference type="ARBA" id="ARBA00023125"/>
    </source>
</evidence>
<sequence>MYKIGYLPLSTATEKEYATGLEQVFEDVKTLEQSRMNFEEISQLDAIVIQDDENHFVEDVCELLVYLRNNARTLIWIVSEQLPKINRKIYSKLGIDGFACKESEPDELASLLLNGLKRMNAKPKSKKQESGVALDSNNLNIVVNGQAIWLTKSEFLLTELLYKNMNNVVTYEEIRQHLWAESVGNQQYRITNLVFLLRQKMRVSPIDVMTVRSKGYMLTI</sequence>
<dbReference type="GO" id="GO:0003677">
    <property type="term" value="F:DNA binding"/>
    <property type="evidence" value="ECO:0007669"/>
    <property type="project" value="UniProtKB-UniRule"/>
</dbReference>
<name>A0A1E5GHH9_9ENTE</name>
<accession>A0A1E5GHH9</accession>
<evidence type="ECO:0000256" key="3">
    <source>
        <dbReference type="ARBA" id="ARBA00023163"/>
    </source>
</evidence>
<keyword evidence="7" id="KW-1185">Reference proteome</keyword>
<dbReference type="Gene3D" id="1.10.10.10">
    <property type="entry name" value="Winged helix-like DNA-binding domain superfamily/Winged helix DNA-binding domain"/>
    <property type="match status" value="1"/>
</dbReference>
<dbReference type="PROSITE" id="PS51755">
    <property type="entry name" value="OMPR_PHOB"/>
    <property type="match status" value="1"/>
</dbReference>
<dbReference type="STRING" id="903984.BCR21_07725"/>
<evidence type="ECO:0000256" key="4">
    <source>
        <dbReference type="PROSITE-ProRule" id="PRU01091"/>
    </source>
</evidence>
<protein>
    <recommendedName>
        <fullName evidence="5">OmpR/PhoB-type domain-containing protein</fullName>
    </recommendedName>
</protein>
<proteinExistence type="predicted"/>
<dbReference type="GO" id="GO:0000160">
    <property type="term" value="P:phosphorelay signal transduction system"/>
    <property type="evidence" value="ECO:0007669"/>
    <property type="project" value="InterPro"/>
</dbReference>
<dbReference type="EMBL" id="MIJZ01000012">
    <property type="protein sequence ID" value="OEG12117.1"/>
    <property type="molecule type" value="Genomic_DNA"/>
</dbReference>